<dbReference type="GO" id="GO:0006304">
    <property type="term" value="P:DNA modification"/>
    <property type="evidence" value="ECO:0007669"/>
    <property type="project" value="InterPro"/>
</dbReference>
<dbReference type="GO" id="GO:0009007">
    <property type="term" value="F:site-specific DNA-methyltransferase (adenine-specific) activity"/>
    <property type="evidence" value="ECO:0007669"/>
    <property type="project" value="UniProtKB-EC"/>
</dbReference>
<dbReference type="Gene3D" id="3.40.50.150">
    <property type="entry name" value="Vaccinia Virus protein VP39"/>
    <property type="match status" value="2"/>
</dbReference>
<dbReference type="InterPro" id="IPR029063">
    <property type="entry name" value="SAM-dependent_MTases_sf"/>
</dbReference>
<organism evidence="9 10">
    <name type="scientific">Microlunatus kandeliicorticis</name>
    <dbReference type="NCBI Taxonomy" id="1759536"/>
    <lineage>
        <taxon>Bacteria</taxon>
        <taxon>Bacillati</taxon>
        <taxon>Actinomycetota</taxon>
        <taxon>Actinomycetes</taxon>
        <taxon>Propionibacteriales</taxon>
        <taxon>Propionibacteriaceae</taxon>
        <taxon>Microlunatus</taxon>
    </lineage>
</organism>
<feature type="region of interest" description="Disordered" evidence="6">
    <location>
        <begin position="1345"/>
        <end position="1377"/>
    </location>
</feature>
<dbReference type="PANTHER" id="PTHR33841">
    <property type="entry name" value="DNA METHYLTRANSFERASE YEEA-RELATED"/>
    <property type="match status" value="1"/>
</dbReference>
<evidence type="ECO:0000313" key="10">
    <source>
        <dbReference type="Proteomes" id="UP000523079"/>
    </source>
</evidence>
<dbReference type="Pfam" id="PF20466">
    <property type="entry name" value="MmeI_TRD"/>
    <property type="match status" value="1"/>
</dbReference>
<evidence type="ECO:0000256" key="4">
    <source>
        <dbReference type="ARBA" id="ARBA00022691"/>
    </source>
</evidence>
<evidence type="ECO:0000313" key="9">
    <source>
        <dbReference type="EMBL" id="MBA8792841.1"/>
    </source>
</evidence>
<gene>
    <name evidence="9" type="ORF">FHX74_000435</name>
</gene>
<evidence type="ECO:0000256" key="1">
    <source>
        <dbReference type="ARBA" id="ARBA00011900"/>
    </source>
</evidence>
<evidence type="ECO:0000259" key="7">
    <source>
        <dbReference type="Pfam" id="PF07669"/>
    </source>
</evidence>
<comment type="catalytic activity">
    <reaction evidence="5">
        <text>a 2'-deoxyadenosine in DNA + S-adenosyl-L-methionine = an N(6)-methyl-2'-deoxyadenosine in DNA + S-adenosyl-L-homocysteine + H(+)</text>
        <dbReference type="Rhea" id="RHEA:15197"/>
        <dbReference type="Rhea" id="RHEA-COMP:12418"/>
        <dbReference type="Rhea" id="RHEA-COMP:12419"/>
        <dbReference type="ChEBI" id="CHEBI:15378"/>
        <dbReference type="ChEBI" id="CHEBI:57856"/>
        <dbReference type="ChEBI" id="CHEBI:59789"/>
        <dbReference type="ChEBI" id="CHEBI:90615"/>
        <dbReference type="ChEBI" id="CHEBI:90616"/>
        <dbReference type="EC" id="2.1.1.72"/>
    </reaction>
</comment>
<keyword evidence="2" id="KW-0489">Methyltransferase</keyword>
<feature type="domain" description="MmeI-like target recognition" evidence="8">
    <location>
        <begin position="1060"/>
        <end position="1240"/>
    </location>
</feature>
<evidence type="ECO:0000256" key="2">
    <source>
        <dbReference type="ARBA" id="ARBA00022603"/>
    </source>
</evidence>
<dbReference type="GO" id="GO:0003676">
    <property type="term" value="F:nucleic acid binding"/>
    <property type="evidence" value="ECO:0007669"/>
    <property type="project" value="InterPro"/>
</dbReference>
<protein>
    <recommendedName>
        <fullName evidence="1">site-specific DNA-methyltransferase (adenine-specific)</fullName>
        <ecNumber evidence="1">2.1.1.72</ecNumber>
    </recommendedName>
</protein>
<accession>A0A7W3P4F9</accession>
<dbReference type="EC" id="2.1.1.72" evidence="1"/>
<feature type="region of interest" description="Disordered" evidence="6">
    <location>
        <begin position="520"/>
        <end position="540"/>
    </location>
</feature>
<proteinExistence type="predicted"/>
<dbReference type="InterPro" id="IPR011639">
    <property type="entry name" value="MethylTrfase_TaqI-like_dom"/>
</dbReference>
<evidence type="ECO:0000256" key="5">
    <source>
        <dbReference type="ARBA" id="ARBA00047942"/>
    </source>
</evidence>
<dbReference type="PROSITE" id="PS00092">
    <property type="entry name" value="N6_MTASE"/>
    <property type="match status" value="1"/>
</dbReference>
<comment type="caution">
    <text evidence="9">The sequence shown here is derived from an EMBL/GenBank/DDBJ whole genome shotgun (WGS) entry which is preliminary data.</text>
</comment>
<dbReference type="GO" id="GO:0032259">
    <property type="term" value="P:methylation"/>
    <property type="evidence" value="ECO:0007669"/>
    <property type="project" value="UniProtKB-KW"/>
</dbReference>
<dbReference type="PRINTS" id="PR00507">
    <property type="entry name" value="N12N6MTFRASE"/>
</dbReference>
<keyword evidence="4" id="KW-0949">S-adenosyl-L-methionine</keyword>
<reference evidence="9 10" key="1">
    <citation type="submission" date="2020-07" db="EMBL/GenBank/DDBJ databases">
        <title>Sequencing the genomes of 1000 actinobacteria strains.</title>
        <authorList>
            <person name="Klenk H.-P."/>
        </authorList>
    </citation>
    <scope>NUCLEOTIDE SEQUENCE [LARGE SCALE GENOMIC DNA]</scope>
    <source>
        <strain evidence="9 10">DSM 100723</strain>
    </source>
</reference>
<dbReference type="PANTHER" id="PTHR33841:SF1">
    <property type="entry name" value="DNA METHYLTRANSFERASE A"/>
    <property type="match status" value="1"/>
</dbReference>
<dbReference type="InterPro" id="IPR050953">
    <property type="entry name" value="N4_N6_ade-DNA_methylase"/>
</dbReference>
<sequence>MSTDAAARRHGWLELLQISGPFVTIPVADSVWPTGLPAVSTATRAQVRAAVSGLLDGDGRTQSEVIRTVLSEILGWNEALLTGPAIPAALIEVVGEHGTTVAPDFAFHVSPEADAEDDELLEPEASDHLDEDVADEGDESEEGDEPGPAADQAGTVVDSPWRLLGLISPWGSHPLARTLNAGWAASPAERLAALLRARNVPIGLVTDGRWWAVVSAPRGKPMGVAVWDASLWSEEPETLAAFVALLERRRFVGVAAADRLPAILSRSAEAQEDVTTALGGQVRTAVEMLVRRFDALDRNSGGQLLRDVNNDDLYAGIVTVMMRIVFLLFAEERRLLPSDDDAYDRGYSVGRLVEQLRQRASLNGEQTLEHRTGAWHRLLALTRALHSGVHHQDLRLPAYGGALFDPDRYPWLEVQGSTTPPVDDLTVLRMLEAVQFVRIGGESRRLSFRTLDVEQIGYVYEGLLELEVRTATEPVLFLRRRPGVVDFVFESEALQVLVDLPEWTASTYLGKKKATAATRKQAGRLLAPDGKDASPVVPSSPLERRLGEELAALGPLFRRDESDRPVITPPGGRYLAASSRRTATGAYYTPRSLAEEIVKHTLEPLVYRPGPLQTLDRDQWVLRPSAELERLRVADIAMGSGAFLVAACRFLADRWVEARDTEGDLAATRSLADRTEGAADTEVDEIILAARREIAEHCLYGVDINPLAVEMAKLSLWLVTMDRERPFGFLDDRLVCGDSLLGIASMDQLETLHLDPVAGRALTHGTLDFGHSWRTQLAGIADIRRRIVATPVVTVRDVELKAIRLHEAIAASATLSRVADALTGAGMLAAGQSVAKRRATFLTLQTHLSSDQAVADDPYLDTLTAHVQEGRPAGKERRRPFHWPVAFPEVFADTSAPGFDAIIGNPPFQGGKKISGALGSDYLAWLMAWDGRGARGNTDLAARFVLRAARLLKASGQLGYVTTNTLVEGDTLAVGLLQLEGDGWHVRRAVSAHAWPSRSASLSVVEVWLARGKQAASAVLDSEAVPHLGVDLQPYLTETGRPERLSENEDIAFIGSYVLGLGFTMTDDEAANMIAADPKSADVIFPYIIGADLNRRPDCSASRSIINFHDWSLERAARYELPIERVRQFVKPEREAKKARDYRHYWWRYGRRGADLYEEIRDLDHVLALSRVGNTLLPVRVPYSRLVFSEQCVVFAMNKLASLSMLSSSAHQVWAIRYTSTLGTGIRYAPSDVFLTWPRPAPTVELEQLGQTLDAERRKVMLGRSLGLTKLHNQINDPAVTDPAIVRLREIHAEIDQAMLDAYGWTELDLEIGHHPTKIGTRWTVSPRARFELLDRLLIENHRRAREQDSTAGSQRKVSEPRSTVFASVEVEEARRR</sequence>
<dbReference type="EMBL" id="JACGWT010000001">
    <property type="protein sequence ID" value="MBA8792841.1"/>
    <property type="molecule type" value="Genomic_DNA"/>
</dbReference>
<dbReference type="Pfam" id="PF07669">
    <property type="entry name" value="Eco57I"/>
    <property type="match status" value="1"/>
</dbReference>
<evidence type="ECO:0000256" key="3">
    <source>
        <dbReference type="ARBA" id="ARBA00022679"/>
    </source>
</evidence>
<feature type="region of interest" description="Disordered" evidence="6">
    <location>
        <begin position="125"/>
        <end position="154"/>
    </location>
</feature>
<feature type="domain" description="Type II methyltransferase M.TaqI-like" evidence="7">
    <location>
        <begin position="697"/>
        <end position="968"/>
    </location>
</feature>
<dbReference type="RefSeq" id="WP_182558431.1">
    <property type="nucleotide sequence ID" value="NZ_JACGWT010000001.1"/>
</dbReference>
<dbReference type="Proteomes" id="UP000523079">
    <property type="component" value="Unassembled WGS sequence"/>
</dbReference>
<keyword evidence="3" id="KW-0808">Transferase</keyword>
<keyword evidence="10" id="KW-1185">Reference proteome</keyword>
<name>A0A7W3P4F9_9ACTN</name>
<dbReference type="SUPFAM" id="SSF53335">
    <property type="entry name" value="S-adenosyl-L-methionine-dependent methyltransferases"/>
    <property type="match status" value="1"/>
</dbReference>
<feature type="compositionally biased region" description="Acidic residues" evidence="6">
    <location>
        <begin position="125"/>
        <end position="145"/>
    </location>
</feature>
<dbReference type="InterPro" id="IPR046820">
    <property type="entry name" value="MmeI_TRD"/>
</dbReference>
<evidence type="ECO:0000259" key="8">
    <source>
        <dbReference type="Pfam" id="PF20466"/>
    </source>
</evidence>
<feature type="compositionally biased region" description="Polar residues" evidence="6">
    <location>
        <begin position="1350"/>
        <end position="1366"/>
    </location>
</feature>
<evidence type="ECO:0000256" key="6">
    <source>
        <dbReference type="SAM" id="MobiDB-lite"/>
    </source>
</evidence>
<dbReference type="InterPro" id="IPR002052">
    <property type="entry name" value="DNA_methylase_N6_adenine_CS"/>
</dbReference>